<dbReference type="AlphaFoldDB" id="A0AAD4NEH1"/>
<evidence type="ECO:0000313" key="4">
    <source>
        <dbReference type="Proteomes" id="UP001201812"/>
    </source>
</evidence>
<evidence type="ECO:0000313" key="3">
    <source>
        <dbReference type="EMBL" id="KAI1725548.1"/>
    </source>
</evidence>
<dbReference type="EMBL" id="JAKKPZ010000002">
    <property type="protein sequence ID" value="KAI1725548.1"/>
    <property type="molecule type" value="Genomic_DNA"/>
</dbReference>
<feature type="signal peptide" evidence="2">
    <location>
        <begin position="1"/>
        <end position="23"/>
    </location>
</feature>
<keyword evidence="1" id="KW-0472">Membrane</keyword>
<gene>
    <name evidence="3" type="ORF">DdX_02209</name>
</gene>
<comment type="caution">
    <text evidence="3">The sequence shown here is derived from an EMBL/GenBank/DDBJ whole genome shotgun (WGS) entry which is preliminary data.</text>
</comment>
<organism evidence="3 4">
    <name type="scientific">Ditylenchus destructor</name>
    <dbReference type="NCBI Taxonomy" id="166010"/>
    <lineage>
        <taxon>Eukaryota</taxon>
        <taxon>Metazoa</taxon>
        <taxon>Ecdysozoa</taxon>
        <taxon>Nematoda</taxon>
        <taxon>Chromadorea</taxon>
        <taxon>Rhabditida</taxon>
        <taxon>Tylenchina</taxon>
        <taxon>Tylenchomorpha</taxon>
        <taxon>Sphaerularioidea</taxon>
        <taxon>Anguinidae</taxon>
        <taxon>Anguininae</taxon>
        <taxon>Ditylenchus</taxon>
    </lineage>
</organism>
<name>A0AAD4NEH1_9BILA</name>
<dbReference type="Proteomes" id="UP001201812">
    <property type="component" value="Unassembled WGS sequence"/>
</dbReference>
<evidence type="ECO:0000256" key="1">
    <source>
        <dbReference type="SAM" id="Phobius"/>
    </source>
</evidence>
<keyword evidence="1" id="KW-1133">Transmembrane helix</keyword>
<proteinExistence type="predicted"/>
<feature type="transmembrane region" description="Helical" evidence="1">
    <location>
        <begin position="47"/>
        <end position="70"/>
    </location>
</feature>
<reference evidence="3" key="1">
    <citation type="submission" date="2022-01" db="EMBL/GenBank/DDBJ databases">
        <title>Genome Sequence Resource for Two Populations of Ditylenchus destructor, the Migratory Endoparasitic Phytonematode.</title>
        <authorList>
            <person name="Zhang H."/>
            <person name="Lin R."/>
            <person name="Xie B."/>
        </authorList>
    </citation>
    <scope>NUCLEOTIDE SEQUENCE</scope>
    <source>
        <strain evidence="3">BazhouSP</strain>
    </source>
</reference>
<evidence type="ECO:0000256" key="2">
    <source>
        <dbReference type="SAM" id="SignalP"/>
    </source>
</evidence>
<sequence length="122" mass="14373">MHQFRILTTYLLPIVAQFPVCQCNDIVRDIFDRIEFGDNSTSVHQLLSVIVVIVFVSILLVVSIALFRCYNRYCQDQRNIRRFQRPLHVERQSMYKKTIHANGIGQRYSFRTVFEDGDIMSV</sequence>
<accession>A0AAD4NEH1</accession>
<keyword evidence="4" id="KW-1185">Reference proteome</keyword>
<feature type="chain" id="PRO_5041903056" evidence="2">
    <location>
        <begin position="24"/>
        <end position="122"/>
    </location>
</feature>
<keyword evidence="1" id="KW-0812">Transmembrane</keyword>
<keyword evidence="2" id="KW-0732">Signal</keyword>
<protein>
    <submittedName>
        <fullName evidence="3">Uncharacterized protein</fullName>
    </submittedName>
</protein>